<protein>
    <submittedName>
        <fullName evidence="1">Transposase</fullName>
    </submittedName>
</protein>
<dbReference type="InterPro" id="IPR002514">
    <property type="entry name" value="Transposase_8"/>
</dbReference>
<gene>
    <name evidence="1" type="ORF">GSF12_11940</name>
    <name evidence="2" type="ORF">GSF12_12145</name>
</gene>
<proteinExistence type="predicted"/>
<dbReference type="Pfam" id="PF01527">
    <property type="entry name" value="HTH_Tnp_1"/>
    <property type="match status" value="1"/>
</dbReference>
<reference evidence="1" key="1">
    <citation type="journal article" date="2020" name="Microbiol. Resour. Announc.">
        <title>Complete Genome Sequence of Moraxella osloensis Strain YV1, Isolated from an Australian Wastewater Treatment Plant.</title>
        <authorList>
            <person name="Batinovic S."/>
            <person name="Rice D.T.F."/>
            <person name="Seviour R.J."/>
            <person name="Petrovski S."/>
        </authorList>
    </citation>
    <scope>NUCLEOTIDE SEQUENCE</scope>
    <source>
        <strain evidence="1">YV1</strain>
    </source>
</reference>
<geneLocation type="plasmid" evidence="1">
    <name>p1</name>
</geneLocation>
<keyword evidence="1" id="KW-0614">Plasmid</keyword>
<dbReference type="EMBL" id="CP047227">
    <property type="protein sequence ID" value="QHG10742.1"/>
    <property type="molecule type" value="Genomic_DNA"/>
</dbReference>
<dbReference type="SUPFAM" id="SSF48295">
    <property type="entry name" value="TrpR-like"/>
    <property type="match status" value="1"/>
</dbReference>
<dbReference type="GO" id="GO:0043565">
    <property type="term" value="F:sequence-specific DNA binding"/>
    <property type="evidence" value="ECO:0007669"/>
    <property type="project" value="InterPro"/>
</dbReference>
<name>A0A6P1KFA7_FAUOS</name>
<dbReference type="EMBL" id="CP047227">
    <property type="protein sequence ID" value="QHG10708.1"/>
    <property type="molecule type" value="Genomic_DNA"/>
</dbReference>
<organism evidence="1">
    <name type="scientific">Faucicola osloensis</name>
    <name type="common">Moraxella osloensis</name>
    <dbReference type="NCBI Taxonomy" id="34062"/>
    <lineage>
        <taxon>Bacteria</taxon>
        <taxon>Pseudomonadati</taxon>
        <taxon>Pseudomonadota</taxon>
        <taxon>Gammaproteobacteria</taxon>
        <taxon>Moraxellales</taxon>
        <taxon>Moraxellaceae</taxon>
        <taxon>Faucicola</taxon>
    </lineage>
</organism>
<dbReference type="GO" id="GO:0004803">
    <property type="term" value="F:transposase activity"/>
    <property type="evidence" value="ECO:0007669"/>
    <property type="project" value="InterPro"/>
</dbReference>
<evidence type="ECO:0000313" key="2">
    <source>
        <dbReference type="EMBL" id="QHG10742.1"/>
    </source>
</evidence>
<evidence type="ECO:0000313" key="1">
    <source>
        <dbReference type="EMBL" id="QHG10708.1"/>
    </source>
</evidence>
<sequence length="144" mass="16183">MAQIDITKPKRRTYSKELKAYLVEQALTGERSIARLAQGHCINPNLLQKWIRAARNNKISTTISQPLKSLTSNINHTLIEHEPAFLPVTLQHKAKHEPTPQATALAQTITGVELQIPKHNGLPIKLSIDQIDKYSLIELLRGLQ</sequence>
<accession>A0A6P1KFA7</accession>
<dbReference type="AlphaFoldDB" id="A0A6P1KFA7"/>
<dbReference type="GO" id="GO:0006313">
    <property type="term" value="P:DNA transposition"/>
    <property type="evidence" value="ECO:0007669"/>
    <property type="project" value="InterPro"/>
</dbReference>
<dbReference type="InterPro" id="IPR010921">
    <property type="entry name" value="Trp_repressor/repl_initiator"/>
</dbReference>